<dbReference type="Proteomes" id="UP000019103">
    <property type="component" value="Unassembled WGS sequence"/>
</dbReference>
<feature type="transmembrane region" description="Helical" evidence="1">
    <location>
        <begin position="35"/>
        <end position="61"/>
    </location>
</feature>
<accession>W4J644</accession>
<proteinExistence type="predicted"/>
<protein>
    <submittedName>
        <fullName evidence="2">Uncharacterized protein</fullName>
    </submittedName>
</protein>
<keyword evidence="1" id="KW-0472">Membrane</keyword>
<dbReference type="EMBL" id="KI927253">
    <property type="protein sequence ID" value="ETW57479.1"/>
    <property type="molecule type" value="Genomic_DNA"/>
</dbReference>
<evidence type="ECO:0000256" key="1">
    <source>
        <dbReference type="SAM" id="Phobius"/>
    </source>
</evidence>
<organism evidence="2 3">
    <name type="scientific">Plasmodium falciparum (isolate Palo Alto / Uganda)</name>
    <dbReference type="NCBI Taxonomy" id="57270"/>
    <lineage>
        <taxon>Eukaryota</taxon>
        <taxon>Sar</taxon>
        <taxon>Alveolata</taxon>
        <taxon>Apicomplexa</taxon>
        <taxon>Aconoidasida</taxon>
        <taxon>Haemosporida</taxon>
        <taxon>Plasmodiidae</taxon>
        <taxon>Plasmodium</taxon>
        <taxon>Plasmodium (Laverania)</taxon>
    </lineage>
</organism>
<dbReference type="AlphaFoldDB" id="W4J644"/>
<evidence type="ECO:0000313" key="3">
    <source>
        <dbReference type="Proteomes" id="UP000019103"/>
    </source>
</evidence>
<gene>
    <name evidence="2" type="ORF">PFUGPA_00553</name>
</gene>
<sequence length="62" mass="7658">MNKKKGKKKKSLHYEEIYLHINSLKNKSTFNYKLLVLYDLALFCNLFFYICNTFSFFWFLFL</sequence>
<reference evidence="2 3" key="1">
    <citation type="submission" date="2013-02" db="EMBL/GenBank/DDBJ databases">
        <title>The Genome Annotation of Plasmodium falciparum Palo Alto/Uganda.</title>
        <authorList>
            <consortium name="The Broad Institute Genome Sequencing Platform"/>
            <consortium name="The Broad Institute Genome Sequencing Center for Infectious Disease"/>
            <person name="Neafsey D."/>
            <person name="Hoffman S."/>
            <person name="Volkman S."/>
            <person name="Rosenthal P."/>
            <person name="Walker B."/>
            <person name="Young S.K."/>
            <person name="Zeng Q."/>
            <person name="Gargeya S."/>
            <person name="Fitzgerald M."/>
            <person name="Haas B."/>
            <person name="Abouelleil A."/>
            <person name="Allen A.W."/>
            <person name="Alvarado L."/>
            <person name="Arachchi H.M."/>
            <person name="Berlin A.M."/>
            <person name="Chapman S.B."/>
            <person name="Gainer-Dewar J."/>
            <person name="Goldberg J."/>
            <person name="Griggs A."/>
            <person name="Gujja S."/>
            <person name="Hansen M."/>
            <person name="Howarth C."/>
            <person name="Imamovic A."/>
            <person name="Ireland A."/>
            <person name="Larimer J."/>
            <person name="McCowan C."/>
            <person name="Murphy C."/>
            <person name="Pearson M."/>
            <person name="Poon T.W."/>
            <person name="Priest M."/>
            <person name="Roberts A."/>
            <person name="Saif S."/>
            <person name="Shea T."/>
            <person name="Sisk P."/>
            <person name="Sykes S."/>
            <person name="Wortman J."/>
            <person name="Nusbaum C."/>
            <person name="Birren B."/>
        </authorList>
    </citation>
    <scope>NUCLEOTIDE SEQUENCE [LARGE SCALE GENOMIC DNA]</scope>
    <source>
        <strain evidence="2 3">Palo Alto/Uganda</strain>
    </source>
</reference>
<keyword evidence="1" id="KW-1133">Transmembrane helix</keyword>
<evidence type="ECO:0000313" key="2">
    <source>
        <dbReference type="EMBL" id="ETW57479.1"/>
    </source>
</evidence>
<name>W4J644_PLAFP</name>
<keyword evidence="1" id="KW-0812">Transmembrane</keyword>
<reference evidence="2 3" key="2">
    <citation type="submission" date="2013-02" db="EMBL/GenBank/DDBJ databases">
        <title>The Genome Sequence of Plasmodium falciparum Palo Alto/Uganda.</title>
        <authorList>
            <consortium name="The Broad Institute Genome Sequencing Platform"/>
            <consortium name="The Broad Institute Genome Sequencing Center for Infectious Disease"/>
            <person name="Neafsey D."/>
            <person name="Cheeseman I."/>
            <person name="Volkman S."/>
            <person name="Adams J."/>
            <person name="Walker B."/>
            <person name="Young S.K."/>
            <person name="Zeng Q."/>
            <person name="Gargeya S."/>
            <person name="Fitzgerald M."/>
            <person name="Haas B."/>
            <person name="Abouelleil A."/>
            <person name="Alvarado L."/>
            <person name="Arachchi H.M."/>
            <person name="Berlin A.M."/>
            <person name="Chapman S.B."/>
            <person name="Dewar J."/>
            <person name="Goldberg J."/>
            <person name="Griggs A."/>
            <person name="Gujja S."/>
            <person name="Hansen M."/>
            <person name="Howarth C."/>
            <person name="Imamovic A."/>
            <person name="Larimer J."/>
            <person name="McCowan C."/>
            <person name="Murphy C."/>
            <person name="Neiman D."/>
            <person name="Pearson M."/>
            <person name="Priest M."/>
            <person name="Roberts A."/>
            <person name="Saif S."/>
            <person name="Shea T."/>
            <person name="Sisk P."/>
            <person name="Sykes S."/>
            <person name="Wortman J."/>
            <person name="Nusbaum C."/>
            <person name="Birren B."/>
        </authorList>
    </citation>
    <scope>NUCLEOTIDE SEQUENCE [LARGE SCALE GENOMIC DNA]</scope>
    <source>
        <strain evidence="2 3">Palo Alto/Uganda</strain>
    </source>
</reference>